<proteinExistence type="inferred from homology"/>
<evidence type="ECO:0000256" key="4">
    <source>
        <dbReference type="ARBA" id="ARBA00022679"/>
    </source>
</evidence>
<keyword evidence="5" id="KW-0949">S-adenosyl-L-methionine</keyword>
<evidence type="ECO:0000256" key="3">
    <source>
        <dbReference type="ARBA" id="ARBA00022603"/>
    </source>
</evidence>
<dbReference type="InterPro" id="IPR003356">
    <property type="entry name" value="DNA_methylase_A-5"/>
</dbReference>
<dbReference type="GO" id="GO:0032259">
    <property type="term" value="P:methylation"/>
    <property type="evidence" value="ECO:0007669"/>
    <property type="project" value="UniProtKB-KW"/>
</dbReference>
<comment type="catalytic activity">
    <reaction evidence="7">
        <text>a 2'-deoxyadenosine in DNA + S-adenosyl-L-methionine = an N(6)-methyl-2'-deoxyadenosine in DNA + S-adenosyl-L-homocysteine + H(+)</text>
        <dbReference type="Rhea" id="RHEA:15197"/>
        <dbReference type="Rhea" id="RHEA-COMP:12418"/>
        <dbReference type="Rhea" id="RHEA-COMP:12419"/>
        <dbReference type="ChEBI" id="CHEBI:15378"/>
        <dbReference type="ChEBI" id="CHEBI:57856"/>
        <dbReference type="ChEBI" id="CHEBI:59789"/>
        <dbReference type="ChEBI" id="CHEBI:90615"/>
        <dbReference type="ChEBI" id="CHEBI:90616"/>
        <dbReference type="EC" id="2.1.1.72"/>
    </reaction>
</comment>
<dbReference type="AlphaFoldDB" id="A0ABD0BEK2"/>
<organism evidence="9 10">
    <name type="scientific">Aeromonas caviae</name>
    <name type="common">Aeromonas punctata</name>
    <dbReference type="NCBI Taxonomy" id="648"/>
    <lineage>
        <taxon>Bacteria</taxon>
        <taxon>Pseudomonadati</taxon>
        <taxon>Pseudomonadota</taxon>
        <taxon>Gammaproteobacteria</taxon>
        <taxon>Aeromonadales</taxon>
        <taxon>Aeromonadaceae</taxon>
        <taxon>Aeromonas</taxon>
    </lineage>
</organism>
<evidence type="ECO:0000313" key="10">
    <source>
        <dbReference type="Proteomes" id="UP000737420"/>
    </source>
</evidence>
<evidence type="ECO:0000313" key="9">
    <source>
        <dbReference type="EMBL" id="GJB94416.1"/>
    </source>
</evidence>
<evidence type="ECO:0000256" key="6">
    <source>
        <dbReference type="ARBA" id="ARBA00022747"/>
    </source>
</evidence>
<dbReference type="GO" id="GO:0009307">
    <property type="term" value="P:DNA restriction-modification system"/>
    <property type="evidence" value="ECO:0007669"/>
    <property type="project" value="UniProtKB-KW"/>
</dbReference>
<gene>
    <name evidence="9" type="ORF">KAM382_44770</name>
</gene>
<evidence type="ECO:0000259" key="8">
    <source>
        <dbReference type="Pfam" id="PF02384"/>
    </source>
</evidence>
<keyword evidence="6" id="KW-0680">Restriction system</keyword>
<comment type="caution">
    <text evidence="9">The sequence shown here is derived from an EMBL/GenBank/DDBJ whole genome shotgun (WGS) entry which is preliminary data.</text>
</comment>
<dbReference type="EMBL" id="BPOP01000139">
    <property type="protein sequence ID" value="GJB94416.1"/>
    <property type="molecule type" value="Genomic_DNA"/>
</dbReference>
<evidence type="ECO:0000256" key="5">
    <source>
        <dbReference type="ARBA" id="ARBA00022691"/>
    </source>
</evidence>
<name>A0ABD0BEK2_AERCA</name>
<feature type="domain" description="DNA methylase adenine-specific" evidence="8">
    <location>
        <begin position="53"/>
        <end position="183"/>
    </location>
</feature>
<dbReference type="Gene3D" id="3.40.50.150">
    <property type="entry name" value="Vaccinia Virus protein VP39"/>
    <property type="match status" value="1"/>
</dbReference>
<dbReference type="EC" id="2.1.1.72" evidence="2"/>
<dbReference type="PANTHER" id="PTHR42933">
    <property type="entry name" value="SLR6095 PROTEIN"/>
    <property type="match status" value="1"/>
</dbReference>
<dbReference type="Pfam" id="PF02384">
    <property type="entry name" value="N6_Mtase"/>
    <property type="match status" value="1"/>
</dbReference>
<dbReference type="SUPFAM" id="SSF53335">
    <property type="entry name" value="S-adenosyl-L-methionine-dependent methyltransferases"/>
    <property type="match status" value="1"/>
</dbReference>
<dbReference type="RefSeq" id="WP_223944221.1">
    <property type="nucleotide sequence ID" value="NZ_BPNR01000147.1"/>
</dbReference>
<reference evidence="9 10" key="1">
    <citation type="submission" date="2021-07" db="EMBL/GenBank/DDBJ databases">
        <title>Draft genome sequence of carbapenem-resistant Aeromonas spp. in Japan.</title>
        <authorList>
            <person name="Maehana S."/>
            <person name="Suzuki M."/>
            <person name="Kitasato H."/>
        </authorList>
    </citation>
    <scope>NUCLEOTIDE SEQUENCE [LARGE SCALE GENOMIC DNA]</scope>
    <source>
        <strain evidence="9 10">KAM382</strain>
    </source>
</reference>
<protein>
    <recommendedName>
        <fullName evidence="2">site-specific DNA-methyltransferase (adenine-specific)</fullName>
        <ecNumber evidence="2">2.1.1.72</ecNumber>
    </recommendedName>
</protein>
<evidence type="ECO:0000256" key="7">
    <source>
        <dbReference type="ARBA" id="ARBA00047942"/>
    </source>
</evidence>
<dbReference type="GO" id="GO:0009007">
    <property type="term" value="F:site-specific DNA-methyltransferase (adenine-specific) activity"/>
    <property type="evidence" value="ECO:0007669"/>
    <property type="project" value="UniProtKB-EC"/>
</dbReference>
<keyword evidence="3" id="KW-0489">Methyltransferase</keyword>
<dbReference type="InterPro" id="IPR029063">
    <property type="entry name" value="SAM-dependent_MTases_sf"/>
</dbReference>
<accession>A0ABD0BEK2</accession>
<dbReference type="PANTHER" id="PTHR42933:SF1">
    <property type="entry name" value="SITE-SPECIFIC DNA-METHYLTRANSFERASE (ADENINE-SPECIFIC)"/>
    <property type="match status" value="1"/>
</dbReference>
<evidence type="ECO:0000256" key="1">
    <source>
        <dbReference type="ARBA" id="ARBA00006594"/>
    </source>
</evidence>
<evidence type="ECO:0000256" key="2">
    <source>
        <dbReference type="ARBA" id="ARBA00011900"/>
    </source>
</evidence>
<dbReference type="InterPro" id="IPR051537">
    <property type="entry name" value="DNA_Adenine_Mtase"/>
</dbReference>
<keyword evidence="4" id="KW-0808">Transferase</keyword>
<comment type="similarity">
    <text evidence="1">Belongs to the N(4)/N(6)-methyltransferase family.</text>
</comment>
<dbReference type="Proteomes" id="UP000737420">
    <property type="component" value="Unassembled WGS sequence"/>
</dbReference>
<sequence length="225" mass="24669">MTDGTSQLKRVFTKIVDDLGIYYKIGLTTDFTGKLFNEMYGWLGFSQDKLNDVVLTPSYVANLLVKLARVNKDSYVWDFATGSAGLLVAAMNEMLIDAKNRITSPEELSKKEIQIKAEQLLGLELLSSVYMLAILNMILMGDGSSNILNKDSLADFDGKYGFGKTNETFPADAFILNPPYSANGNGMNFVEKALGMMHKGYGAIIIQNSAGSGKAHVQNLKRQAN</sequence>